<dbReference type="Pfam" id="PF12937">
    <property type="entry name" value="F-box-like"/>
    <property type="match status" value="1"/>
</dbReference>
<keyword evidence="4" id="KW-1185">Reference proteome</keyword>
<dbReference type="InterPro" id="IPR001810">
    <property type="entry name" value="F-box_dom"/>
</dbReference>
<accession>A0ABQ0M002</accession>
<feature type="domain" description="F-box" evidence="2">
    <location>
        <begin position="78"/>
        <end position="138"/>
    </location>
</feature>
<evidence type="ECO:0000313" key="3">
    <source>
        <dbReference type="EMBL" id="GAT56659.1"/>
    </source>
</evidence>
<protein>
    <recommendedName>
        <fullName evidence="2">F-box domain-containing protein</fullName>
    </recommendedName>
</protein>
<evidence type="ECO:0000259" key="2">
    <source>
        <dbReference type="Pfam" id="PF12937"/>
    </source>
</evidence>
<evidence type="ECO:0000256" key="1">
    <source>
        <dbReference type="SAM" id="MobiDB-lite"/>
    </source>
</evidence>
<gene>
    <name evidence="3" type="ORF">MCHLO_13287</name>
</gene>
<feature type="region of interest" description="Disordered" evidence="1">
    <location>
        <begin position="1"/>
        <end position="64"/>
    </location>
</feature>
<evidence type="ECO:0000313" key="4">
    <source>
        <dbReference type="Proteomes" id="UP000815677"/>
    </source>
</evidence>
<dbReference type="Gene3D" id="1.20.1280.50">
    <property type="match status" value="1"/>
</dbReference>
<proteinExistence type="predicted"/>
<sequence length="533" mass="58778">MLAAGGGQHKTMEEGEDAYGGTFTQGHGRSRQPGDSHPSGDAYRGDRMRNSSQTVMSGDAATPTPTVAPQPELFGIHAVPPEILVAILGMSADVEDQTPRTPWDEERRVGGSVLLRLARVCNHWRTIVLETPSLWACVRVNSRLWDAARSSTGPKRVDYERLYSRLTQTLHRSANHPLTLHLHADTENSASAVRLLRFLSLSSDRWAEAHLSLASNSSCFLSQAQSRLDQLHTLGIEYACTDDVNPPFDAFAVAPRLHTFQFTGVSKYLPQIPWEQIRNFTCRDYDFSYHWLPLLPLAKLPEGGNCVLDFIVWDARLSSLQVPMECPSGSFSLTLSTLWADEVVRSEDDNRRPAKSPMDIFLDAVSFTNLHTLVLCTITVPPSAVFVKTFERLAQRSDFSRSLHRLEMSMGATGFTSAELLSVLLLLPQLQELTAVDPPEALSGQCLITDVLLQGLQLLAVCPCLLTLRLTTLGEFAAKTLVALLSARASEQFRFRVEIVLLPEHAVLPLASLYAAADTIEPPVSLVIDAPNM</sequence>
<organism evidence="3 4">
    <name type="scientific">Mycena chlorophos</name>
    <name type="common">Agaric fungus</name>
    <name type="synonym">Agaricus chlorophos</name>
    <dbReference type="NCBI Taxonomy" id="658473"/>
    <lineage>
        <taxon>Eukaryota</taxon>
        <taxon>Fungi</taxon>
        <taxon>Dikarya</taxon>
        <taxon>Basidiomycota</taxon>
        <taxon>Agaricomycotina</taxon>
        <taxon>Agaricomycetes</taxon>
        <taxon>Agaricomycetidae</taxon>
        <taxon>Agaricales</taxon>
        <taxon>Marasmiineae</taxon>
        <taxon>Mycenaceae</taxon>
        <taxon>Mycena</taxon>
    </lineage>
</organism>
<name>A0ABQ0M002_MYCCL</name>
<dbReference type="EMBL" id="DF849320">
    <property type="protein sequence ID" value="GAT56659.1"/>
    <property type="molecule type" value="Genomic_DNA"/>
</dbReference>
<dbReference type="Proteomes" id="UP000815677">
    <property type="component" value="Unassembled WGS sequence"/>
</dbReference>
<reference evidence="3" key="1">
    <citation type="submission" date="2014-09" db="EMBL/GenBank/DDBJ databases">
        <title>Genome sequence of the luminous mushroom Mycena chlorophos for searching fungal bioluminescence genes.</title>
        <authorList>
            <person name="Tanaka Y."/>
            <person name="Kasuga D."/>
            <person name="Oba Y."/>
            <person name="Hase S."/>
            <person name="Sato K."/>
            <person name="Oba Y."/>
            <person name="Sakakibara Y."/>
        </authorList>
    </citation>
    <scope>NUCLEOTIDE SEQUENCE</scope>
</reference>